<name>A0A9P0K2I4_ACAOB</name>
<keyword evidence="2" id="KW-1185">Reference proteome</keyword>
<proteinExistence type="predicted"/>
<dbReference type="Proteomes" id="UP001152888">
    <property type="component" value="Unassembled WGS sequence"/>
</dbReference>
<gene>
    <name evidence="1" type="ORF">ACAOBT_LOCUS6042</name>
</gene>
<reference evidence="1" key="1">
    <citation type="submission" date="2022-03" db="EMBL/GenBank/DDBJ databases">
        <authorList>
            <person name="Sayadi A."/>
        </authorList>
    </citation>
    <scope>NUCLEOTIDE SEQUENCE</scope>
</reference>
<comment type="caution">
    <text evidence="1">The sequence shown here is derived from an EMBL/GenBank/DDBJ whole genome shotgun (WGS) entry which is preliminary data.</text>
</comment>
<evidence type="ECO:0000313" key="1">
    <source>
        <dbReference type="EMBL" id="CAH1964857.1"/>
    </source>
</evidence>
<sequence length="159" mass="18326">MRTIRNLLRVETQIRTGWPNGLWKIHLVLNSTMQKSINATPLQLLLGIRSSTPMVQAVLKDVSKDLTPLRNRDLDRQRLANRLFVAQDSNTEQKRRDKVQFSVGDFVLMHRDSQMPISTSDYEFLGPYEVIKCLENGRYEIKKVGTTIVTKAAKEQLRS</sequence>
<organism evidence="1 2">
    <name type="scientific">Acanthoscelides obtectus</name>
    <name type="common">Bean weevil</name>
    <name type="synonym">Bruchus obtectus</name>
    <dbReference type="NCBI Taxonomy" id="200917"/>
    <lineage>
        <taxon>Eukaryota</taxon>
        <taxon>Metazoa</taxon>
        <taxon>Ecdysozoa</taxon>
        <taxon>Arthropoda</taxon>
        <taxon>Hexapoda</taxon>
        <taxon>Insecta</taxon>
        <taxon>Pterygota</taxon>
        <taxon>Neoptera</taxon>
        <taxon>Endopterygota</taxon>
        <taxon>Coleoptera</taxon>
        <taxon>Polyphaga</taxon>
        <taxon>Cucujiformia</taxon>
        <taxon>Chrysomeloidea</taxon>
        <taxon>Chrysomelidae</taxon>
        <taxon>Bruchinae</taxon>
        <taxon>Bruchini</taxon>
        <taxon>Acanthoscelides</taxon>
    </lineage>
</organism>
<evidence type="ECO:0000313" key="2">
    <source>
        <dbReference type="Proteomes" id="UP001152888"/>
    </source>
</evidence>
<dbReference type="AlphaFoldDB" id="A0A9P0K2I4"/>
<accession>A0A9P0K2I4</accession>
<dbReference type="EMBL" id="CAKOFQ010006720">
    <property type="protein sequence ID" value="CAH1964857.1"/>
    <property type="molecule type" value="Genomic_DNA"/>
</dbReference>
<protein>
    <submittedName>
        <fullName evidence="1">Uncharacterized protein</fullName>
    </submittedName>
</protein>
<dbReference type="OrthoDB" id="10006435at2759"/>